<dbReference type="Proteomes" id="UP000772591">
    <property type="component" value="Unassembled WGS sequence"/>
</dbReference>
<feature type="region of interest" description="Disordered" evidence="1">
    <location>
        <begin position="95"/>
        <end position="116"/>
    </location>
</feature>
<proteinExistence type="predicted"/>
<dbReference type="PROSITE" id="PS50943">
    <property type="entry name" value="HTH_CROC1"/>
    <property type="match status" value="1"/>
</dbReference>
<evidence type="ECO:0000259" key="2">
    <source>
        <dbReference type="PROSITE" id="PS50943"/>
    </source>
</evidence>
<dbReference type="RefSeq" id="WP_205894179.1">
    <property type="nucleotide sequence ID" value="NZ_JADEVO010000061.1"/>
</dbReference>
<name>A0ABS3AP37_9PSED</name>
<evidence type="ECO:0000313" key="3">
    <source>
        <dbReference type="EMBL" id="MBN3968628.1"/>
    </source>
</evidence>
<accession>A0ABS3AP37</accession>
<protein>
    <submittedName>
        <fullName evidence="3">Helix-turn-helix transcriptional regulator</fullName>
    </submittedName>
</protein>
<evidence type="ECO:0000256" key="1">
    <source>
        <dbReference type="SAM" id="MobiDB-lite"/>
    </source>
</evidence>
<reference evidence="3 4" key="1">
    <citation type="journal article" date="2021" name="Int. J. Syst. Evol. Microbiol.">
        <title>Pseudomonas piscium sp. nov., Pseudomonas pisciculturae sp. nov., Pseudomonas mucoides sp. nov. and Pseudomonas neuropathica sp. nov. isolated from rainbow trout.</title>
        <authorList>
            <person name="Duman M."/>
            <person name="Mulet M."/>
            <person name="Altun S."/>
            <person name="Saticioglu I.B."/>
            <person name="Gomila M."/>
            <person name="Lalucat J."/>
            <person name="Garcia-Valdes E."/>
        </authorList>
    </citation>
    <scope>NUCLEOTIDE SEQUENCE [LARGE SCALE GENOMIC DNA]</scope>
    <source>
        <strain evidence="3 4">LMG 28632</strain>
    </source>
</reference>
<dbReference type="InterPro" id="IPR001387">
    <property type="entry name" value="Cro/C1-type_HTH"/>
</dbReference>
<keyword evidence="4" id="KW-1185">Reference proteome</keyword>
<dbReference type="SUPFAM" id="SSF47413">
    <property type="entry name" value="lambda repressor-like DNA-binding domains"/>
    <property type="match status" value="1"/>
</dbReference>
<organism evidence="3 4">
    <name type="scientific">Pseudomonas gregormendelii</name>
    <dbReference type="NCBI Taxonomy" id="1628277"/>
    <lineage>
        <taxon>Bacteria</taxon>
        <taxon>Pseudomonadati</taxon>
        <taxon>Pseudomonadota</taxon>
        <taxon>Gammaproteobacteria</taxon>
        <taxon>Pseudomonadales</taxon>
        <taxon>Pseudomonadaceae</taxon>
        <taxon>Pseudomonas</taxon>
    </lineage>
</organism>
<comment type="caution">
    <text evidence="3">The sequence shown here is derived from an EMBL/GenBank/DDBJ whole genome shotgun (WGS) entry which is preliminary data.</text>
</comment>
<evidence type="ECO:0000313" key="4">
    <source>
        <dbReference type="Proteomes" id="UP000772591"/>
    </source>
</evidence>
<sequence length="116" mass="12800">MELNVAFGQALKGMRILRRLPQHKFFGGTSRAYMTLLEQGRRCPTLSKIEDLAAVLEVHPLSLIVECYLQGNPDQSLESLFEQITQDLSFDPDEYGPEPAPLAIAKPAANSTGTKP</sequence>
<dbReference type="InterPro" id="IPR010982">
    <property type="entry name" value="Lambda_DNA-bd_dom_sf"/>
</dbReference>
<gene>
    <name evidence="3" type="ORF">IMW75_25575</name>
</gene>
<dbReference type="EMBL" id="JADEVO010000061">
    <property type="protein sequence ID" value="MBN3968628.1"/>
    <property type="molecule type" value="Genomic_DNA"/>
</dbReference>
<dbReference type="Gene3D" id="1.10.260.40">
    <property type="entry name" value="lambda repressor-like DNA-binding domains"/>
    <property type="match status" value="1"/>
</dbReference>
<feature type="domain" description="HTH cro/C1-type" evidence="2">
    <location>
        <begin position="28"/>
        <end position="63"/>
    </location>
</feature>